<dbReference type="PATRIC" id="fig|1169311.3.peg.2079"/>
<reference evidence="1 2" key="1">
    <citation type="submission" date="2013-02" db="EMBL/GenBank/DDBJ databases">
        <title>The Genome Sequence of Enterococcus faecalis ATCC_6055.</title>
        <authorList>
            <consortium name="The Broad Institute Genome Sequencing Platform"/>
            <consortium name="The Broad Institute Genome Sequencing Center for Infectious Disease"/>
            <person name="Earl A.M."/>
            <person name="Gilmore M.S."/>
            <person name="Lebreton F."/>
            <person name="Walker B."/>
            <person name="Young S.K."/>
            <person name="Zeng Q."/>
            <person name="Gargeya S."/>
            <person name="Fitzgerald M."/>
            <person name="Haas B."/>
            <person name="Abouelleil A."/>
            <person name="Alvarado L."/>
            <person name="Arachchi H.M."/>
            <person name="Berlin A.M."/>
            <person name="Chapman S.B."/>
            <person name="Dewar J."/>
            <person name="Goldberg J."/>
            <person name="Griggs A."/>
            <person name="Gujja S."/>
            <person name="Hansen M."/>
            <person name="Howarth C."/>
            <person name="Imamovic A."/>
            <person name="Larimer J."/>
            <person name="McCowan C."/>
            <person name="Murphy C."/>
            <person name="Neiman D."/>
            <person name="Pearson M."/>
            <person name="Priest M."/>
            <person name="Roberts A."/>
            <person name="Saif S."/>
            <person name="Shea T."/>
            <person name="Sisk P."/>
            <person name="Sykes S."/>
            <person name="Wortman J."/>
            <person name="Nusbaum C."/>
            <person name="Birren B."/>
        </authorList>
    </citation>
    <scope>NUCLEOTIDE SEQUENCE [LARGE SCALE GENOMIC DNA]</scope>
    <source>
        <strain evidence="1 2">ATCC 6055</strain>
    </source>
</reference>
<protein>
    <submittedName>
        <fullName evidence="1">Uncharacterized protein</fullName>
    </submittedName>
</protein>
<proteinExistence type="predicted"/>
<comment type="caution">
    <text evidence="1">The sequence shown here is derived from an EMBL/GenBank/DDBJ whole genome shotgun (WGS) entry which is preliminary data.</text>
</comment>
<dbReference type="HOGENOM" id="CLU_1616453_0_0_9"/>
<dbReference type="Proteomes" id="UP000013638">
    <property type="component" value="Unassembled WGS sequence"/>
</dbReference>
<sequence length="164" mass="19416">MVYEEQTQEAKQIFSEVMLKSLQLAKDNYLEKNHMNEKFVYIDLYVLRDEEVALGFDDLVKEVNVLSESLETDIKEFVHVSYDYGYFEPKIEKCIDSEKVLTNLKEELVLQLSNVEPYGYVPSQYWYSKVQRVQSVQELGKYVDGNLEAFVMNYAEDWESQKEM</sequence>
<evidence type="ECO:0000313" key="2">
    <source>
        <dbReference type="Proteomes" id="UP000013638"/>
    </source>
</evidence>
<gene>
    <name evidence="1" type="ORF">WOU_02108</name>
</gene>
<organism evidence="1 2">
    <name type="scientific">Enterococcus faecalis ATCC 6055</name>
    <dbReference type="NCBI Taxonomy" id="1169311"/>
    <lineage>
        <taxon>Bacteria</taxon>
        <taxon>Bacillati</taxon>
        <taxon>Bacillota</taxon>
        <taxon>Bacilli</taxon>
        <taxon>Lactobacillales</taxon>
        <taxon>Enterococcaceae</taxon>
        <taxon>Enterococcus</taxon>
    </lineage>
</organism>
<dbReference type="AlphaFoldDB" id="R3I113"/>
<accession>R3I113</accession>
<dbReference type="EMBL" id="ASDZ01000027">
    <property type="protein sequence ID" value="EOK11363.1"/>
    <property type="molecule type" value="Genomic_DNA"/>
</dbReference>
<name>R3I113_ENTFL</name>
<evidence type="ECO:0000313" key="1">
    <source>
        <dbReference type="EMBL" id="EOK11363.1"/>
    </source>
</evidence>